<dbReference type="SUPFAM" id="SSF75011">
    <property type="entry name" value="3-carboxy-cis,cis-mucoante lactonizing enzyme"/>
    <property type="match status" value="1"/>
</dbReference>
<dbReference type="InterPro" id="IPR032876">
    <property type="entry name" value="J_dom"/>
</dbReference>
<dbReference type="Proteomes" id="UP000294772">
    <property type="component" value="Unassembled WGS sequence"/>
</dbReference>
<feature type="domain" description="Rcc01698-like C-terminal" evidence="2">
    <location>
        <begin position="803"/>
        <end position="897"/>
    </location>
</feature>
<sequence length="1050" mass="112398">MAQVGASLVGAVIGGLIGGPAGAQWGWMAGSMVGSLLFRETIKHRQPVLSDLKVTRGAYGHVLPYVEGAMRVGGWIAWASDRRRIDHTTTQGGKGGPKVETTTSTYEVDVLVLLTCNRIAGVRRIWQDGELVWSRAAESDLATITNSGAFARRVTVYTGAPDQLPDPTYEAAVGVGNAPAYRERGSVFIEGWDLGSSGQIRNLTFEVYTAGVDAVHQEDVAVISVPSGAGTIRLGAVGFDSDGFTVSYYEPPQRCITKYEVSATDGADFVRRRRITVPYTLSPSVPRYSTSDVSGVLVGTPSYETTREGTWFGDNNSVVEYKWPSGFASTDNTTFARSGNLLVIGSTTSPVHGRLHLYSATNGAEIASTPDLGKGWGIMAIVGRRLYASVAFTASGGIDVFDLSGPGINLVGNIDAPANGASTIWLFGDEAGRLYCYQSTNVYRRDGSQWTLLMSGVTIFSLGTTDISKVRMGISRGVFWAVVVNDASSTVTIKAAWLATALQPVPLKDAVEHLIQHAGLPLEKIDASALASKSTRGFAIAQATTARAALDMLASAYFFEAVKDAGIRFVNRGGAPVATIPYEDLGSVDAGGEPGEPLPMTDGNDIEIPAHIAVRYANFTDDFQDGAEHSDRLVTESVETRVVDLSIAMTPTEARRLAQCMAMDLQASKVRIGPIVVQRKYAALQPTDVVLVEDRHGNTVRMRITKRDEAGGLIRIDGVVDDPSVVLGTVPTDTNYSGGFTITPPGRTNWLELDVPLLSDQYDYPSFEVAFGSTSATWHGAVYYGGDDDASLSQLTSVNTETVIGVCVTELPAWHGGNLLDVVSTVDVQTDGELSSVTYEQLMAGANAAAITSAGRTELLHFMTAELIGARTYRLRNFLRYRKGTDGVTHEVGDRFVLLQPQGMRVVAAELARLGQERRYKAVSVGRPVGSVDTIGFAWTAEKLKPLAPFNVRGARDGSGDLTITWNRRTRYSDNWLRGIVPLGEAREAYEVEILSGSTVKRVLTSSTPSVVYSAADQAADFGSVPSSVSVRVYQLSDVIGRGYAASATV</sequence>
<proteinExistence type="predicted"/>
<protein>
    <submittedName>
        <fullName evidence="3">Tail protein</fullName>
    </submittedName>
</protein>
<evidence type="ECO:0000313" key="3">
    <source>
        <dbReference type="EMBL" id="TCP06560.1"/>
    </source>
</evidence>
<accession>A0AA46DCE6</accession>
<dbReference type="InterPro" id="IPR056490">
    <property type="entry name" value="Rcc01698_C"/>
</dbReference>
<reference evidence="3 4" key="1">
    <citation type="submission" date="2019-03" db="EMBL/GenBank/DDBJ databases">
        <title>Genomic Encyclopedia of Type Strains, Phase IV (KMG-IV): sequencing the most valuable type-strain genomes for metagenomic binning, comparative biology and taxonomic classification.</title>
        <authorList>
            <person name="Goeker M."/>
        </authorList>
    </citation>
    <scope>NUCLEOTIDE SEQUENCE [LARGE SCALE GENOMIC DNA]</scope>
    <source>
        <strain evidence="3 4">DSM 15264</strain>
    </source>
</reference>
<evidence type="ECO:0000259" key="1">
    <source>
        <dbReference type="Pfam" id="PF13550"/>
    </source>
</evidence>
<dbReference type="RefSeq" id="WP_132765367.1">
    <property type="nucleotide sequence ID" value="NZ_CP110416.1"/>
</dbReference>
<evidence type="ECO:0000259" key="2">
    <source>
        <dbReference type="Pfam" id="PF23666"/>
    </source>
</evidence>
<evidence type="ECO:0000313" key="4">
    <source>
        <dbReference type="Proteomes" id="UP000294772"/>
    </source>
</evidence>
<organism evidence="3 4">
    <name type="scientific">Caldimonas thermodepolymerans</name>
    <dbReference type="NCBI Taxonomy" id="215580"/>
    <lineage>
        <taxon>Bacteria</taxon>
        <taxon>Pseudomonadati</taxon>
        <taxon>Pseudomonadota</taxon>
        <taxon>Betaproteobacteria</taxon>
        <taxon>Burkholderiales</taxon>
        <taxon>Sphaerotilaceae</taxon>
        <taxon>Caldimonas</taxon>
    </lineage>
</organism>
<gene>
    <name evidence="3" type="ORF">EV676_10643</name>
</gene>
<name>A0AA46DCE6_9BURK</name>
<dbReference type="Pfam" id="PF13550">
    <property type="entry name" value="Phage-tail_3"/>
    <property type="match status" value="1"/>
</dbReference>
<dbReference type="AlphaFoldDB" id="A0AA46DCE6"/>
<feature type="domain" description="Tip attachment protein J" evidence="1">
    <location>
        <begin position="542"/>
        <end position="706"/>
    </location>
</feature>
<dbReference type="EMBL" id="SLXF01000006">
    <property type="protein sequence ID" value="TCP06560.1"/>
    <property type="molecule type" value="Genomic_DNA"/>
</dbReference>
<dbReference type="Pfam" id="PF23666">
    <property type="entry name" value="Rcc01698_C"/>
    <property type="match status" value="1"/>
</dbReference>
<comment type="caution">
    <text evidence="3">The sequence shown here is derived from an EMBL/GenBank/DDBJ whole genome shotgun (WGS) entry which is preliminary data.</text>
</comment>